<accession>A0A948WWQ9</accession>
<sequence length="277" mass="31618">MKPFFISLSVLFAVITTASSQSKLVFRDKFMYSDTQIFHAKKEFTISSLIDTGCSLCILDSIFAIDSCGIKENTLETIYVNQNRTKISSTIIDSLFFCGKIYTKVHCLVADLSGIYQKYAPKFIIGANILKQGAWKFDMEKSIIEPYDCNKKVKGVVYKWKNHRHYSDVAIDYIVLEGKVGKKNTRFIFDTGCRNNKLQLDIYDGPKEIIQKESADIGNKLSIKTELLGRNVKFKIGKDDFILDFIIGNNKLGLLNIEFLQGHSFILNYHKQILEVL</sequence>
<reference evidence="1" key="2">
    <citation type="submission" date="2021-04" db="EMBL/GenBank/DDBJ databases">
        <authorList>
            <person name="Gilroy R."/>
        </authorList>
    </citation>
    <scope>NUCLEOTIDE SEQUENCE</scope>
    <source>
        <strain evidence="1">G4-2901</strain>
    </source>
</reference>
<organism evidence="1 2">
    <name type="scientific">Candidatus Phocaeicola faecigallinarum</name>
    <dbReference type="NCBI Taxonomy" id="2838732"/>
    <lineage>
        <taxon>Bacteria</taxon>
        <taxon>Pseudomonadati</taxon>
        <taxon>Bacteroidota</taxon>
        <taxon>Bacteroidia</taxon>
        <taxon>Bacteroidales</taxon>
        <taxon>Bacteroidaceae</taxon>
        <taxon>Phocaeicola</taxon>
    </lineage>
</organism>
<reference evidence="1" key="1">
    <citation type="journal article" date="2021" name="PeerJ">
        <title>Extensive microbial diversity within the chicken gut microbiome revealed by metagenomics and culture.</title>
        <authorList>
            <person name="Gilroy R."/>
            <person name="Ravi A."/>
            <person name="Getino M."/>
            <person name="Pursley I."/>
            <person name="Horton D.L."/>
            <person name="Alikhan N.F."/>
            <person name="Baker D."/>
            <person name="Gharbi K."/>
            <person name="Hall N."/>
            <person name="Watson M."/>
            <person name="Adriaenssens E.M."/>
            <person name="Foster-Nyarko E."/>
            <person name="Jarju S."/>
            <person name="Secka A."/>
            <person name="Antonio M."/>
            <person name="Oren A."/>
            <person name="Chaudhuri R.R."/>
            <person name="La Ragione R."/>
            <person name="Hildebrand F."/>
            <person name="Pallen M.J."/>
        </authorList>
    </citation>
    <scope>NUCLEOTIDE SEQUENCE</scope>
    <source>
        <strain evidence="1">G4-2901</strain>
    </source>
</reference>
<evidence type="ECO:0000313" key="1">
    <source>
        <dbReference type="EMBL" id="MBU3837256.1"/>
    </source>
</evidence>
<dbReference type="AlphaFoldDB" id="A0A948WWQ9"/>
<dbReference type="Gene3D" id="2.40.70.10">
    <property type="entry name" value="Acid Proteases"/>
    <property type="match status" value="2"/>
</dbReference>
<name>A0A948WWQ9_9BACT</name>
<proteinExistence type="predicted"/>
<dbReference type="InterPro" id="IPR021109">
    <property type="entry name" value="Peptidase_aspartic_dom_sf"/>
</dbReference>
<protein>
    <recommendedName>
        <fullName evidence="3">Aspartyl protease</fullName>
    </recommendedName>
</protein>
<evidence type="ECO:0000313" key="2">
    <source>
        <dbReference type="Proteomes" id="UP000783796"/>
    </source>
</evidence>
<evidence type="ECO:0008006" key="3">
    <source>
        <dbReference type="Google" id="ProtNLM"/>
    </source>
</evidence>
<dbReference type="Proteomes" id="UP000783796">
    <property type="component" value="Unassembled WGS sequence"/>
</dbReference>
<gene>
    <name evidence="1" type="ORF">H9777_02825</name>
</gene>
<dbReference type="EMBL" id="JAHLFW010000028">
    <property type="protein sequence ID" value="MBU3837256.1"/>
    <property type="molecule type" value="Genomic_DNA"/>
</dbReference>
<comment type="caution">
    <text evidence="1">The sequence shown here is derived from an EMBL/GenBank/DDBJ whole genome shotgun (WGS) entry which is preliminary data.</text>
</comment>